<protein>
    <submittedName>
        <fullName evidence="4">HAD-IIB family hydrolase</fullName>
    </submittedName>
</protein>
<reference evidence="4 5" key="2">
    <citation type="submission" date="2020-11" db="EMBL/GenBank/DDBJ databases">
        <title>Sulfur oxidizing isolate from Hospital Hole Sinkhole.</title>
        <authorList>
            <person name="Scott K.M."/>
        </authorList>
    </citation>
    <scope>NUCLEOTIDE SEQUENCE [LARGE SCALE GENOMIC DNA]</scope>
    <source>
        <strain evidence="4 5">HH1</strain>
    </source>
</reference>
<sequence length="269" mass="30431">MLLNYLFTDLDGTLLNHHDYEYRPVLPVLSRLKALGVTVILNSSKTSAELADWLKRLDLQTPYVAENGGAIYWPQSESGVPVWRPELLGRPYSEIRSVLLRLREENAWDFAGFGDWSLQDVSHFTGLRAEDARRAKERAVSEPILWFGSDEQFEDFKAALSRFNLRVLKGGRFYHVMAHHDKANALRWIKERAIESANEPVKVLTGALGDGENDRAMLEAADFAMVLPAANGCLELGRKDAYYAQKAAPWGWVEAVEGHYLQQLALENN</sequence>
<evidence type="ECO:0000313" key="4">
    <source>
        <dbReference type="EMBL" id="MBF6057560.1"/>
    </source>
</evidence>
<dbReference type="SFLD" id="SFLDG01140">
    <property type="entry name" value="C2.B:_Phosphomannomutase_and_P"/>
    <property type="match status" value="1"/>
</dbReference>
<evidence type="ECO:0000256" key="1">
    <source>
        <dbReference type="ARBA" id="ARBA00022723"/>
    </source>
</evidence>
<dbReference type="PANTHER" id="PTHR10000:SF8">
    <property type="entry name" value="HAD SUPERFAMILY HYDROLASE-LIKE, TYPE 3"/>
    <property type="match status" value="1"/>
</dbReference>
<dbReference type="Gene3D" id="3.40.50.1000">
    <property type="entry name" value="HAD superfamily/HAD-like"/>
    <property type="match status" value="1"/>
</dbReference>
<gene>
    <name evidence="4" type="ORF">H8792_004320</name>
</gene>
<evidence type="ECO:0000313" key="5">
    <source>
        <dbReference type="Proteomes" id="UP001193680"/>
    </source>
</evidence>
<accession>A0ABS0BWX0</accession>
<dbReference type="PROSITE" id="PS01228">
    <property type="entry name" value="COF_1"/>
    <property type="match status" value="1"/>
</dbReference>
<dbReference type="NCBIfam" id="TIGR01486">
    <property type="entry name" value="HAD-SF-IIB-MPGP"/>
    <property type="match status" value="1"/>
</dbReference>
<dbReference type="SFLD" id="SFLDG01142">
    <property type="entry name" value="C2.B.2:_Mannosyl-3-phosphoglyc"/>
    <property type="match status" value="1"/>
</dbReference>
<evidence type="ECO:0000256" key="3">
    <source>
        <dbReference type="ARBA" id="ARBA00022842"/>
    </source>
</evidence>
<dbReference type="EMBL" id="JACBGI020000004">
    <property type="protein sequence ID" value="MBF6057560.1"/>
    <property type="molecule type" value="Genomic_DNA"/>
</dbReference>
<dbReference type="InterPro" id="IPR006379">
    <property type="entry name" value="HAD-SF_hydro_IIB"/>
</dbReference>
<name>A0ABS0BWX0_9GAMM</name>
<keyword evidence="3" id="KW-0460">Magnesium</keyword>
<dbReference type="GO" id="GO:0016787">
    <property type="term" value="F:hydrolase activity"/>
    <property type="evidence" value="ECO:0007669"/>
    <property type="project" value="UniProtKB-KW"/>
</dbReference>
<dbReference type="NCBIfam" id="TIGR01484">
    <property type="entry name" value="HAD-SF-IIB"/>
    <property type="match status" value="1"/>
</dbReference>
<keyword evidence="5" id="KW-1185">Reference proteome</keyword>
<organism evidence="4 5">
    <name type="scientific">Thiomicrorhabdus heinhorstiae</name>
    <dbReference type="NCBI Taxonomy" id="2748010"/>
    <lineage>
        <taxon>Bacteria</taxon>
        <taxon>Pseudomonadati</taxon>
        <taxon>Pseudomonadota</taxon>
        <taxon>Gammaproteobacteria</taxon>
        <taxon>Thiotrichales</taxon>
        <taxon>Piscirickettsiaceae</taxon>
        <taxon>Thiomicrorhabdus</taxon>
    </lineage>
</organism>
<dbReference type="SUPFAM" id="SSF56784">
    <property type="entry name" value="HAD-like"/>
    <property type="match status" value="1"/>
</dbReference>
<comment type="caution">
    <text evidence="4">The sequence shown here is derived from an EMBL/GenBank/DDBJ whole genome shotgun (WGS) entry which is preliminary data.</text>
</comment>
<dbReference type="InterPro" id="IPR036412">
    <property type="entry name" value="HAD-like_sf"/>
</dbReference>
<keyword evidence="1" id="KW-0479">Metal-binding</keyword>
<reference evidence="4 5" key="1">
    <citation type="submission" date="2020-06" db="EMBL/GenBank/DDBJ databases">
        <authorList>
            <person name="Scott K."/>
        </authorList>
    </citation>
    <scope>NUCLEOTIDE SEQUENCE [LARGE SCALE GENOMIC DNA]</scope>
    <source>
        <strain evidence="4 5">HH1</strain>
    </source>
</reference>
<dbReference type="Proteomes" id="UP001193680">
    <property type="component" value="Unassembled WGS sequence"/>
</dbReference>
<dbReference type="Pfam" id="PF08282">
    <property type="entry name" value="Hydrolase_3"/>
    <property type="match status" value="1"/>
</dbReference>
<dbReference type="InterPro" id="IPR006381">
    <property type="entry name" value="HAD-SF-IIB-MPGP"/>
</dbReference>
<dbReference type="PANTHER" id="PTHR10000">
    <property type="entry name" value="PHOSPHOSERINE PHOSPHATASE"/>
    <property type="match status" value="1"/>
</dbReference>
<dbReference type="InterPro" id="IPR023214">
    <property type="entry name" value="HAD_sf"/>
</dbReference>
<proteinExistence type="predicted"/>
<dbReference type="SFLD" id="SFLDS00003">
    <property type="entry name" value="Haloacid_Dehalogenase"/>
    <property type="match status" value="1"/>
</dbReference>
<keyword evidence="2 4" id="KW-0378">Hydrolase</keyword>
<dbReference type="Gene3D" id="3.30.980.20">
    <property type="entry name" value="Putative mannosyl-3-phosphoglycerate phosphatase, domain 2"/>
    <property type="match status" value="1"/>
</dbReference>
<evidence type="ECO:0000256" key="2">
    <source>
        <dbReference type="ARBA" id="ARBA00022801"/>
    </source>
</evidence>